<comment type="similarity">
    <text evidence="1">Belongs to the GeBP family.</text>
</comment>
<feature type="compositionally biased region" description="Low complexity" evidence="2">
    <location>
        <begin position="108"/>
        <end position="118"/>
    </location>
</feature>
<evidence type="ECO:0000313" key="5">
    <source>
        <dbReference type="Proteomes" id="UP001054252"/>
    </source>
</evidence>
<evidence type="ECO:0000256" key="1">
    <source>
        <dbReference type="ARBA" id="ARBA00010820"/>
    </source>
</evidence>
<dbReference type="EMBL" id="BPVZ01000022">
    <property type="protein sequence ID" value="GKV04464.1"/>
    <property type="molecule type" value="Genomic_DNA"/>
</dbReference>
<evidence type="ECO:0000313" key="4">
    <source>
        <dbReference type="EMBL" id="GKV04464.1"/>
    </source>
</evidence>
<feature type="region of interest" description="Disordered" evidence="2">
    <location>
        <begin position="1"/>
        <end position="150"/>
    </location>
</feature>
<accession>A0AAV5J222</accession>
<dbReference type="InterPro" id="IPR053932">
    <property type="entry name" value="GeBP-like_DBD"/>
</dbReference>
<dbReference type="GO" id="GO:0005634">
    <property type="term" value="C:nucleus"/>
    <property type="evidence" value="ECO:0007669"/>
    <property type="project" value="TreeGrafter"/>
</dbReference>
<evidence type="ECO:0000259" key="3">
    <source>
        <dbReference type="Pfam" id="PF04504"/>
    </source>
</evidence>
<gene>
    <name evidence="4" type="ORF">SLEP1_g16617</name>
</gene>
<feature type="compositionally biased region" description="Polar residues" evidence="2">
    <location>
        <begin position="78"/>
        <end position="88"/>
    </location>
</feature>
<proteinExistence type="inferred from homology"/>
<reference evidence="4 5" key="1">
    <citation type="journal article" date="2021" name="Commun. Biol.">
        <title>The genome of Shorea leprosula (Dipterocarpaceae) highlights the ecological relevance of drought in aseasonal tropical rainforests.</title>
        <authorList>
            <person name="Ng K.K.S."/>
            <person name="Kobayashi M.J."/>
            <person name="Fawcett J.A."/>
            <person name="Hatakeyama M."/>
            <person name="Paape T."/>
            <person name="Ng C.H."/>
            <person name="Ang C.C."/>
            <person name="Tnah L.H."/>
            <person name="Lee C.T."/>
            <person name="Nishiyama T."/>
            <person name="Sese J."/>
            <person name="O'Brien M.J."/>
            <person name="Copetti D."/>
            <person name="Mohd Noor M.I."/>
            <person name="Ong R.C."/>
            <person name="Putra M."/>
            <person name="Sireger I.Z."/>
            <person name="Indrioko S."/>
            <person name="Kosugi Y."/>
            <person name="Izuno A."/>
            <person name="Isagi Y."/>
            <person name="Lee S.L."/>
            <person name="Shimizu K.K."/>
        </authorList>
    </citation>
    <scope>NUCLEOTIDE SEQUENCE [LARGE SCALE GENOMIC DNA]</scope>
    <source>
        <strain evidence="4">214</strain>
    </source>
</reference>
<protein>
    <recommendedName>
        <fullName evidence="3">Glabrous enhancer-binding protein-like DBD domain-containing protein</fullName>
    </recommendedName>
</protein>
<organism evidence="4 5">
    <name type="scientific">Rubroshorea leprosula</name>
    <dbReference type="NCBI Taxonomy" id="152421"/>
    <lineage>
        <taxon>Eukaryota</taxon>
        <taxon>Viridiplantae</taxon>
        <taxon>Streptophyta</taxon>
        <taxon>Embryophyta</taxon>
        <taxon>Tracheophyta</taxon>
        <taxon>Spermatophyta</taxon>
        <taxon>Magnoliopsida</taxon>
        <taxon>eudicotyledons</taxon>
        <taxon>Gunneridae</taxon>
        <taxon>Pentapetalae</taxon>
        <taxon>rosids</taxon>
        <taxon>malvids</taxon>
        <taxon>Malvales</taxon>
        <taxon>Dipterocarpaceae</taxon>
        <taxon>Rubroshorea</taxon>
    </lineage>
</organism>
<name>A0AAV5J222_9ROSI</name>
<dbReference type="Proteomes" id="UP001054252">
    <property type="component" value="Unassembled WGS sequence"/>
</dbReference>
<keyword evidence="5" id="KW-1185">Reference proteome</keyword>
<feature type="compositionally biased region" description="Basic and acidic residues" evidence="2">
    <location>
        <begin position="19"/>
        <end position="77"/>
    </location>
</feature>
<dbReference type="PANTHER" id="PTHR31662">
    <property type="entry name" value="BNAANNG10740D PROTEIN-RELATED"/>
    <property type="match status" value="1"/>
</dbReference>
<dbReference type="GO" id="GO:0006355">
    <property type="term" value="P:regulation of DNA-templated transcription"/>
    <property type="evidence" value="ECO:0007669"/>
    <property type="project" value="InterPro"/>
</dbReference>
<evidence type="ECO:0000256" key="2">
    <source>
        <dbReference type="SAM" id="MobiDB-lite"/>
    </source>
</evidence>
<comment type="caution">
    <text evidence="4">The sequence shown here is derived from an EMBL/GenBank/DDBJ whole genome shotgun (WGS) entry which is preliminary data.</text>
</comment>
<dbReference type="InterPro" id="IPR007592">
    <property type="entry name" value="GEBP"/>
</dbReference>
<dbReference type="PANTHER" id="PTHR31662:SF33">
    <property type="entry name" value="DNA-BINDING STOREKEEPER PROTEIN TRANSCRIPTIONAL REGULATOR-LIKE PROTEIN"/>
    <property type="match status" value="1"/>
</dbReference>
<feature type="domain" description="Glabrous enhancer-binding protein-like DBD" evidence="3">
    <location>
        <begin position="160"/>
        <end position="250"/>
    </location>
</feature>
<dbReference type="AlphaFoldDB" id="A0AAV5J222"/>
<dbReference type="Pfam" id="PF04504">
    <property type="entry name" value="GeBP-like_DBD"/>
    <property type="match status" value="1"/>
</dbReference>
<sequence length="335" mass="37746">MASKRQLVSSSDSSDSDQESSRETSDSSESTEKQKPAEERHPDKEDSGSKDAGNGKRKSEEKSVSEDAPHHAEKQRSGEQCQQVNPGSHSDAGKKTPLMINSSENAKDSAATDSDASTPPEKSSLRASRKHPLKSESDQRRSGPKRVKKEFNQENAMKLFQRVWTEEDEIVILNGMIAYKDEMGEDPFSNMGEFYHYILESVSFVCTKIQLKEKIRWLKDKYLKKANKGEKTFSTPNEDQVFRLSKKIWGKQKVKKATEVREEVNVNIPIRKSLGVASLEAEILAVGLDVVGGPEKEALEKRWKSLRVAELKAFLVRSQIVADQAKLLLDYYKTH</sequence>